<gene>
    <name evidence="1" type="ORF">EUGRSUZ_F01928</name>
</gene>
<keyword evidence="2" id="KW-1185">Reference proteome</keyword>
<name>A0ACC3KFN6_EUCGR</name>
<comment type="caution">
    <text evidence="1">The sequence shown here is derived from an EMBL/GenBank/DDBJ whole genome shotgun (WGS) entry which is preliminary data.</text>
</comment>
<dbReference type="Proteomes" id="UP000030711">
    <property type="component" value="Chromosome 6"/>
</dbReference>
<evidence type="ECO:0000313" key="1">
    <source>
        <dbReference type="EMBL" id="KAK3425140.1"/>
    </source>
</evidence>
<protein>
    <submittedName>
        <fullName evidence="1">Uncharacterized protein</fullName>
    </submittedName>
</protein>
<reference evidence="1 2" key="1">
    <citation type="journal article" date="2014" name="Nature">
        <title>The genome of Eucalyptus grandis.</title>
        <authorList>
            <person name="Myburg A.A."/>
            <person name="Grattapaglia D."/>
            <person name="Tuskan G.A."/>
            <person name="Hellsten U."/>
            <person name="Hayes R.D."/>
            <person name="Grimwood J."/>
            <person name="Jenkins J."/>
            <person name="Lindquist E."/>
            <person name="Tice H."/>
            <person name="Bauer D."/>
            <person name="Goodstein D.M."/>
            <person name="Dubchak I."/>
            <person name="Poliakov A."/>
            <person name="Mizrachi E."/>
            <person name="Kullan A.R."/>
            <person name="Hussey S.G."/>
            <person name="Pinard D."/>
            <person name="van der Merwe K."/>
            <person name="Singh P."/>
            <person name="van Jaarsveld I."/>
            <person name="Silva-Junior O.B."/>
            <person name="Togawa R.C."/>
            <person name="Pappas M.R."/>
            <person name="Faria D.A."/>
            <person name="Sansaloni C.P."/>
            <person name="Petroli C.D."/>
            <person name="Yang X."/>
            <person name="Ranjan P."/>
            <person name="Tschaplinski T.J."/>
            <person name="Ye C.Y."/>
            <person name="Li T."/>
            <person name="Sterck L."/>
            <person name="Vanneste K."/>
            <person name="Murat F."/>
            <person name="Soler M."/>
            <person name="Clemente H.S."/>
            <person name="Saidi N."/>
            <person name="Cassan-Wang H."/>
            <person name="Dunand C."/>
            <person name="Hefer C.A."/>
            <person name="Bornberg-Bauer E."/>
            <person name="Kersting A.R."/>
            <person name="Vining K."/>
            <person name="Amarasinghe V."/>
            <person name="Ranik M."/>
            <person name="Naithani S."/>
            <person name="Elser J."/>
            <person name="Boyd A.E."/>
            <person name="Liston A."/>
            <person name="Spatafora J.W."/>
            <person name="Dharmwardhana P."/>
            <person name="Raja R."/>
            <person name="Sullivan C."/>
            <person name="Romanel E."/>
            <person name="Alves-Ferreira M."/>
            <person name="Kulheim C."/>
            <person name="Foley W."/>
            <person name="Carocha V."/>
            <person name="Paiva J."/>
            <person name="Kudrna D."/>
            <person name="Brommonschenkel S.H."/>
            <person name="Pasquali G."/>
            <person name="Byrne M."/>
            <person name="Rigault P."/>
            <person name="Tibbits J."/>
            <person name="Spokevicius A."/>
            <person name="Jones R.C."/>
            <person name="Steane D.A."/>
            <person name="Vaillancourt R.E."/>
            <person name="Potts B.M."/>
            <person name="Joubert F."/>
            <person name="Barry K."/>
            <person name="Pappas G.J."/>
            <person name="Strauss S.H."/>
            <person name="Jaiswal P."/>
            <person name="Grima-Pettenati J."/>
            <person name="Salse J."/>
            <person name="Van de Peer Y."/>
            <person name="Rokhsar D.S."/>
            <person name="Schmutz J."/>
        </authorList>
    </citation>
    <scope>NUCLEOTIDE SEQUENCE [LARGE SCALE GENOMIC DNA]</scope>
    <source>
        <strain evidence="2">cv. BRASUZ1</strain>
        <tissue evidence="1">Leaf extractions</tissue>
    </source>
</reference>
<sequence>MRAAVLCFLSIPMALALATFTVKDNCDRTCGNMSVPFPFGLDESCARNSYLVLSCNHTSGGLSLGDDIPVLDVSVENGTMTIGQYRAFDCYDEGGHLLDDSVPDTSITLGEDGQYTFSDTRNKLTVFGCDTLAFILGANGTAGSGCFSYCHEDINFTAESYCSGYGCCQTSIPKSLRSLNISMISATNYTSVYNFSSCGSAFLVDQDSFNVSKYELPVPDDMLVKKYSNVVLDWEAQSNRSIYACVIVSITLSVVVSGLVLLICKRRAKERYFRQNGGEILKHQRVKIFTEAQLAKATNNYDTCNKLGEGGFASVYKGRIDGDILVAVKKLRDVLVNKPKDMNKDLSLSTHDEFMHEISIVSQVNHKNLVKLLGICLETKVPLLVYEFITNGTLHHHIHDKRSTILHSWKNCLRVASKVALALMYLHSLADPPIIHSDVKSLNILLDEKYSAKVSDFGASVLMSLGKTHIADKVQGTIGYLDPEYLITGELTTKSDVYSFGVVLVELLTGEMPTQRAKYKEKINTIQSFISTMENRTLIHMTKFEASNEAELREIEAVGSLARRCLNFNGIKRPTMREVAKQLARINKNPWADQWDDTETQSLLDNMRCDSLRTSISEMNKLESDCSFGI</sequence>
<evidence type="ECO:0000313" key="2">
    <source>
        <dbReference type="Proteomes" id="UP000030711"/>
    </source>
</evidence>
<organism evidence="1 2">
    <name type="scientific">Eucalyptus grandis</name>
    <name type="common">Flooded gum</name>
    <dbReference type="NCBI Taxonomy" id="71139"/>
    <lineage>
        <taxon>Eukaryota</taxon>
        <taxon>Viridiplantae</taxon>
        <taxon>Streptophyta</taxon>
        <taxon>Embryophyta</taxon>
        <taxon>Tracheophyta</taxon>
        <taxon>Spermatophyta</taxon>
        <taxon>Magnoliopsida</taxon>
        <taxon>eudicotyledons</taxon>
        <taxon>Gunneridae</taxon>
        <taxon>Pentapetalae</taxon>
        <taxon>rosids</taxon>
        <taxon>malvids</taxon>
        <taxon>Myrtales</taxon>
        <taxon>Myrtaceae</taxon>
        <taxon>Myrtoideae</taxon>
        <taxon>Eucalypteae</taxon>
        <taxon>Eucalyptus</taxon>
    </lineage>
</organism>
<proteinExistence type="predicted"/>
<accession>A0ACC3KFN6</accession>
<dbReference type="EMBL" id="CM064440">
    <property type="protein sequence ID" value="KAK3425140.1"/>
    <property type="molecule type" value="Genomic_DNA"/>
</dbReference>